<dbReference type="Pfam" id="PF00528">
    <property type="entry name" value="BPD_transp_1"/>
    <property type="match status" value="1"/>
</dbReference>
<reference evidence="9" key="2">
    <citation type="submission" date="2020-09" db="EMBL/GenBank/DDBJ databases">
        <authorList>
            <person name="Sun Q."/>
            <person name="Ohkuma M."/>
        </authorList>
    </citation>
    <scope>NUCLEOTIDE SEQUENCE</scope>
    <source>
        <strain evidence="9">JCM 10088</strain>
    </source>
</reference>
<dbReference type="InterPro" id="IPR000515">
    <property type="entry name" value="MetI-like"/>
</dbReference>
<sequence length="369" mass="40555">MGLLRSLGFRAINLVLILIVVLFIISYALSGPASSVLENQVKVEARAVAQAVLKHNPNAASQAQQVYNTIVAQLEKAYGLNQPPIIRTFYIMWDMLSFNWGYSFFPQNYGVSNGKVVNIIASALPGTIILDTLGILLSAVIGIYVGTRSALRYGSLSDRGVMYYAAVSNGLPQWWIGIVFIIVFAVMLREVHSPIYFPFGGILDPKYFGTWLVNPAAVFANASAVLNLLWHLTLPLLTVLIVNIGGWAYFARTVVLNVAQEDFVTVARAKGLSENQVVSKYIIRPAAPAILTSILITIPFVLFGGFLVTEVVFQWWGLGYVYNIAITAAGTPDTPVVVALTYASTLLYIVIVFILEILYIMLDPRVREQ</sequence>
<dbReference type="Proteomes" id="UP000610960">
    <property type="component" value="Unassembled WGS sequence"/>
</dbReference>
<accession>A0A830GW94</accession>
<feature type="transmembrane region" description="Helical" evidence="7">
    <location>
        <begin position="336"/>
        <end position="362"/>
    </location>
</feature>
<comment type="subcellular location">
    <subcellularLocation>
        <location evidence="1 7">Cell membrane</location>
        <topology evidence="1 7">Multi-pass membrane protein</topology>
    </subcellularLocation>
</comment>
<dbReference type="PROSITE" id="PS50928">
    <property type="entry name" value="ABC_TM1"/>
    <property type="match status" value="1"/>
</dbReference>
<keyword evidence="10" id="KW-1185">Reference proteome</keyword>
<keyword evidence="4 7" id="KW-0812">Transmembrane</keyword>
<feature type="transmembrane region" description="Helical" evidence="7">
    <location>
        <begin position="117"/>
        <end position="141"/>
    </location>
</feature>
<gene>
    <name evidence="9" type="ORF">GCM10007981_12180</name>
</gene>
<dbReference type="GO" id="GO:0005886">
    <property type="term" value="C:plasma membrane"/>
    <property type="evidence" value="ECO:0007669"/>
    <property type="project" value="UniProtKB-SubCell"/>
</dbReference>
<keyword evidence="3" id="KW-1003">Cell membrane</keyword>
<comment type="caution">
    <text evidence="9">The sequence shown here is derived from an EMBL/GenBank/DDBJ whole genome shotgun (WGS) entry which is preliminary data.</text>
</comment>
<organism evidence="9 10">
    <name type="scientific">Thermocladium modestius</name>
    <dbReference type="NCBI Taxonomy" id="62609"/>
    <lineage>
        <taxon>Archaea</taxon>
        <taxon>Thermoproteota</taxon>
        <taxon>Thermoprotei</taxon>
        <taxon>Thermoproteales</taxon>
        <taxon>Thermoproteaceae</taxon>
        <taxon>Thermocladium</taxon>
    </lineage>
</organism>
<keyword evidence="2 7" id="KW-0813">Transport</keyword>
<evidence type="ECO:0000256" key="1">
    <source>
        <dbReference type="ARBA" id="ARBA00004651"/>
    </source>
</evidence>
<feature type="transmembrane region" description="Helical" evidence="7">
    <location>
        <begin position="289"/>
        <end position="316"/>
    </location>
</feature>
<dbReference type="PANTHER" id="PTHR30465">
    <property type="entry name" value="INNER MEMBRANE ABC TRANSPORTER"/>
    <property type="match status" value="1"/>
</dbReference>
<keyword evidence="6 7" id="KW-0472">Membrane</keyword>
<dbReference type="GO" id="GO:0055085">
    <property type="term" value="P:transmembrane transport"/>
    <property type="evidence" value="ECO:0007669"/>
    <property type="project" value="InterPro"/>
</dbReference>
<evidence type="ECO:0000313" key="10">
    <source>
        <dbReference type="Proteomes" id="UP000610960"/>
    </source>
</evidence>
<dbReference type="PANTHER" id="PTHR30465:SF45">
    <property type="entry name" value="BINDING-PROTEIN-DEPENDENT TRANSPORT SYSTEMS INNER MEMBRANE COMPONENT"/>
    <property type="match status" value="1"/>
</dbReference>
<evidence type="ECO:0000256" key="7">
    <source>
        <dbReference type="RuleBase" id="RU363032"/>
    </source>
</evidence>
<feature type="domain" description="ABC transmembrane type-1" evidence="8">
    <location>
        <begin position="124"/>
        <end position="359"/>
    </location>
</feature>
<evidence type="ECO:0000256" key="3">
    <source>
        <dbReference type="ARBA" id="ARBA00022475"/>
    </source>
</evidence>
<dbReference type="OrthoDB" id="44105at2157"/>
<feature type="transmembrane region" description="Helical" evidence="7">
    <location>
        <begin position="161"/>
        <end position="186"/>
    </location>
</feature>
<dbReference type="RefSeq" id="WP_188596551.1">
    <property type="nucleotide sequence ID" value="NZ_BMNL01000003.1"/>
</dbReference>
<dbReference type="InterPro" id="IPR035906">
    <property type="entry name" value="MetI-like_sf"/>
</dbReference>
<keyword evidence="5 7" id="KW-1133">Transmembrane helix</keyword>
<feature type="transmembrane region" description="Helical" evidence="7">
    <location>
        <begin position="207"/>
        <end position="226"/>
    </location>
</feature>
<feature type="transmembrane region" description="Helical" evidence="7">
    <location>
        <begin position="7"/>
        <end position="29"/>
    </location>
</feature>
<evidence type="ECO:0000256" key="5">
    <source>
        <dbReference type="ARBA" id="ARBA00022989"/>
    </source>
</evidence>
<dbReference type="CDD" id="cd06261">
    <property type="entry name" value="TM_PBP2"/>
    <property type="match status" value="1"/>
</dbReference>
<name>A0A830GW94_9CREN</name>
<protein>
    <submittedName>
        <fullName evidence="9">Peptide ABC transporter permease</fullName>
    </submittedName>
</protein>
<dbReference type="EMBL" id="BMNL01000003">
    <property type="protein sequence ID" value="GGP21227.1"/>
    <property type="molecule type" value="Genomic_DNA"/>
</dbReference>
<proteinExistence type="inferred from homology"/>
<feature type="transmembrane region" description="Helical" evidence="7">
    <location>
        <begin position="232"/>
        <end position="250"/>
    </location>
</feature>
<evidence type="ECO:0000259" key="8">
    <source>
        <dbReference type="PROSITE" id="PS50928"/>
    </source>
</evidence>
<dbReference type="AlphaFoldDB" id="A0A830GW94"/>
<evidence type="ECO:0000256" key="6">
    <source>
        <dbReference type="ARBA" id="ARBA00023136"/>
    </source>
</evidence>
<evidence type="ECO:0000256" key="2">
    <source>
        <dbReference type="ARBA" id="ARBA00022448"/>
    </source>
</evidence>
<evidence type="ECO:0000256" key="4">
    <source>
        <dbReference type="ARBA" id="ARBA00022692"/>
    </source>
</evidence>
<comment type="similarity">
    <text evidence="7">Belongs to the binding-protein-dependent transport system permease family.</text>
</comment>
<reference evidence="9" key="1">
    <citation type="journal article" date="2014" name="Int. J. Syst. Evol. Microbiol.">
        <title>Complete genome sequence of Corynebacterium casei LMG S-19264T (=DSM 44701T), isolated from a smear-ripened cheese.</title>
        <authorList>
            <consortium name="US DOE Joint Genome Institute (JGI-PGF)"/>
            <person name="Walter F."/>
            <person name="Albersmeier A."/>
            <person name="Kalinowski J."/>
            <person name="Ruckert C."/>
        </authorList>
    </citation>
    <scope>NUCLEOTIDE SEQUENCE</scope>
    <source>
        <strain evidence="9">JCM 10088</strain>
    </source>
</reference>
<dbReference type="SUPFAM" id="SSF161098">
    <property type="entry name" value="MetI-like"/>
    <property type="match status" value="1"/>
</dbReference>
<evidence type="ECO:0000313" key="9">
    <source>
        <dbReference type="EMBL" id="GGP21227.1"/>
    </source>
</evidence>